<reference evidence="1 3" key="1">
    <citation type="journal article" date="2011" name="Nature">
        <title>The Medicago genome provides insight into the evolution of rhizobial symbioses.</title>
        <authorList>
            <person name="Young N.D."/>
            <person name="Debelle F."/>
            <person name="Oldroyd G.E."/>
            <person name="Geurts R."/>
            <person name="Cannon S.B."/>
            <person name="Udvardi M.K."/>
            <person name="Benedito V.A."/>
            <person name="Mayer K.F."/>
            <person name="Gouzy J."/>
            <person name="Schoof H."/>
            <person name="Van de Peer Y."/>
            <person name="Proost S."/>
            <person name="Cook D.R."/>
            <person name="Meyers B.C."/>
            <person name="Spannagl M."/>
            <person name="Cheung F."/>
            <person name="De Mita S."/>
            <person name="Krishnakumar V."/>
            <person name="Gundlach H."/>
            <person name="Zhou S."/>
            <person name="Mudge J."/>
            <person name="Bharti A.K."/>
            <person name="Murray J.D."/>
            <person name="Naoumkina M.A."/>
            <person name="Rosen B."/>
            <person name="Silverstein K.A."/>
            <person name="Tang H."/>
            <person name="Rombauts S."/>
            <person name="Zhao P.X."/>
            <person name="Zhou P."/>
            <person name="Barbe V."/>
            <person name="Bardou P."/>
            <person name="Bechner M."/>
            <person name="Bellec A."/>
            <person name="Berger A."/>
            <person name="Berges H."/>
            <person name="Bidwell S."/>
            <person name="Bisseling T."/>
            <person name="Choisne N."/>
            <person name="Couloux A."/>
            <person name="Denny R."/>
            <person name="Deshpande S."/>
            <person name="Dai X."/>
            <person name="Doyle J.J."/>
            <person name="Dudez A.M."/>
            <person name="Farmer A.D."/>
            <person name="Fouteau S."/>
            <person name="Franken C."/>
            <person name="Gibelin C."/>
            <person name="Gish J."/>
            <person name="Goldstein S."/>
            <person name="Gonzalez A.J."/>
            <person name="Green P.J."/>
            <person name="Hallab A."/>
            <person name="Hartog M."/>
            <person name="Hua A."/>
            <person name="Humphray S.J."/>
            <person name="Jeong D.H."/>
            <person name="Jing Y."/>
            <person name="Jocker A."/>
            <person name="Kenton S.M."/>
            <person name="Kim D.J."/>
            <person name="Klee K."/>
            <person name="Lai H."/>
            <person name="Lang C."/>
            <person name="Lin S."/>
            <person name="Macmil S.L."/>
            <person name="Magdelenat G."/>
            <person name="Matthews L."/>
            <person name="McCorrison J."/>
            <person name="Monaghan E.L."/>
            <person name="Mun J.H."/>
            <person name="Najar F.Z."/>
            <person name="Nicholson C."/>
            <person name="Noirot C."/>
            <person name="O'Bleness M."/>
            <person name="Paule C.R."/>
            <person name="Poulain J."/>
            <person name="Prion F."/>
            <person name="Qin B."/>
            <person name="Qu C."/>
            <person name="Retzel E.F."/>
            <person name="Riddle C."/>
            <person name="Sallet E."/>
            <person name="Samain S."/>
            <person name="Samson N."/>
            <person name="Sanders I."/>
            <person name="Saurat O."/>
            <person name="Scarpelli C."/>
            <person name="Schiex T."/>
            <person name="Segurens B."/>
            <person name="Severin A.J."/>
            <person name="Sherrier D.J."/>
            <person name="Shi R."/>
            <person name="Sims S."/>
            <person name="Singer S.R."/>
            <person name="Sinharoy S."/>
            <person name="Sterck L."/>
            <person name="Viollet A."/>
            <person name="Wang B.B."/>
            <person name="Wang K."/>
            <person name="Wang M."/>
            <person name="Wang X."/>
            <person name="Warfsmann J."/>
            <person name="Weissenbach J."/>
            <person name="White D.D."/>
            <person name="White J.D."/>
            <person name="Wiley G.B."/>
            <person name="Wincker P."/>
            <person name="Xing Y."/>
            <person name="Yang L."/>
            <person name="Yao Z."/>
            <person name="Ying F."/>
            <person name="Zhai J."/>
            <person name="Zhou L."/>
            <person name="Zuber A."/>
            <person name="Denarie J."/>
            <person name="Dixon R.A."/>
            <person name="May G.D."/>
            <person name="Schwartz D.C."/>
            <person name="Rogers J."/>
            <person name="Quetier F."/>
            <person name="Town C.D."/>
            <person name="Roe B.A."/>
        </authorList>
    </citation>
    <scope>NUCLEOTIDE SEQUENCE [LARGE SCALE GENOMIC DNA]</scope>
    <source>
        <strain evidence="1">A17</strain>
        <strain evidence="2 3">cv. Jemalong A17</strain>
    </source>
</reference>
<sequence length="74" mass="8305">MNSSSDVDNVTIAYFFDDHEIAHDPSLNTYPEVFSMYLAIKQTTYEGSHARCSAHWNCHPPDMKSLILGDKLGA</sequence>
<dbReference type="EnsemblPlants" id="KEH23262">
    <property type="protein sequence ID" value="KEH23262"/>
    <property type="gene ID" value="MTR_7g072610"/>
</dbReference>
<dbReference type="EMBL" id="CM001223">
    <property type="protein sequence ID" value="KEH23262.1"/>
    <property type="molecule type" value="Genomic_DNA"/>
</dbReference>
<protein>
    <submittedName>
        <fullName evidence="1 2">Uncharacterized protein</fullName>
    </submittedName>
</protein>
<reference evidence="2" key="3">
    <citation type="submission" date="2015-04" db="UniProtKB">
        <authorList>
            <consortium name="EnsemblPlants"/>
        </authorList>
    </citation>
    <scope>IDENTIFICATION</scope>
    <source>
        <strain evidence="2">cv. Jemalong A17</strain>
    </source>
</reference>
<evidence type="ECO:0000313" key="2">
    <source>
        <dbReference type="EnsemblPlants" id="KEH23262"/>
    </source>
</evidence>
<dbReference type="HOGENOM" id="CLU_2691538_0_0_1"/>
<dbReference type="Proteomes" id="UP000002051">
    <property type="component" value="Unassembled WGS sequence"/>
</dbReference>
<accession>A0A072U0Q6</accession>
<keyword evidence="3" id="KW-1185">Reference proteome</keyword>
<evidence type="ECO:0000313" key="1">
    <source>
        <dbReference type="EMBL" id="KEH23262.1"/>
    </source>
</evidence>
<gene>
    <name evidence="1" type="ordered locus">MTR_7g072610</name>
</gene>
<organism evidence="1 3">
    <name type="scientific">Medicago truncatula</name>
    <name type="common">Barrel medic</name>
    <name type="synonym">Medicago tribuloides</name>
    <dbReference type="NCBI Taxonomy" id="3880"/>
    <lineage>
        <taxon>Eukaryota</taxon>
        <taxon>Viridiplantae</taxon>
        <taxon>Streptophyta</taxon>
        <taxon>Embryophyta</taxon>
        <taxon>Tracheophyta</taxon>
        <taxon>Spermatophyta</taxon>
        <taxon>Magnoliopsida</taxon>
        <taxon>eudicotyledons</taxon>
        <taxon>Gunneridae</taxon>
        <taxon>Pentapetalae</taxon>
        <taxon>rosids</taxon>
        <taxon>fabids</taxon>
        <taxon>Fabales</taxon>
        <taxon>Fabaceae</taxon>
        <taxon>Papilionoideae</taxon>
        <taxon>50 kb inversion clade</taxon>
        <taxon>NPAAA clade</taxon>
        <taxon>Hologalegina</taxon>
        <taxon>IRL clade</taxon>
        <taxon>Trifolieae</taxon>
        <taxon>Medicago</taxon>
    </lineage>
</organism>
<evidence type="ECO:0000313" key="3">
    <source>
        <dbReference type="Proteomes" id="UP000002051"/>
    </source>
</evidence>
<dbReference type="AlphaFoldDB" id="A0A072U0Q6"/>
<proteinExistence type="predicted"/>
<name>A0A072U0Q6_MEDTR</name>
<reference evidence="1 3" key="2">
    <citation type="journal article" date="2014" name="BMC Genomics">
        <title>An improved genome release (version Mt4.0) for the model legume Medicago truncatula.</title>
        <authorList>
            <person name="Tang H."/>
            <person name="Krishnakumar V."/>
            <person name="Bidwell S."/>
            <person name="Rosen B."/>
            <person name="Chan A."/>
            <person name="Zhou S."/>
            <person name="Gentzbittel L."/>
            <person name="Childs K.L."/>
            <person name="Yandell M."/>
            <person name="Gundlach H."/>
            <person name="Mayer K.F."/>
            <person name="Schwartz D.C."/>
            <person name="Town C.D."/>
        </authorList>
    </citation>
    <scope>GENOME REANNOTATION</scope>
    <source>
        <strain evidence="1">A17</strain>
        <strain evidence="2 3">cv. Jemalong A17</strain>
    </source>
</reference>